<protein>
    <recommendedName>
        <fullName evidence="3">YtkA-like domain-containing protein</fullName>
    </recommendedName>
</protein>
<sequence>MNRFLNTIAITTTLILIQSCSLLIRDEGKLISAATNQHEEHSIGVINHREHSTSGTGDGKKAFTQVKLKVPNILTPNKNIPIVIGVQDSDGKAIANFDTFQEKLMHLILVSDDLQFFSHLHPTYKENGQFEVAARFPQAGNYTFFSDYKPAGQTEQVSVLKTQVSGSSIAAPGINLNRSKTFNDTKVNLAVYEPTVKAGKEVTLMFKLQDASKNQPLTDLQPYLGEKGHLVILRQSTSLTAADYIHAHALKNAPAGQVHFMTSFPQPGKYKLWGQFNRNGKIITADFWIDAV</sequence>
<evidence type="ECO:0000313" key="2">
    <source>
        <dbReference type="Proteomes" id="UP000186868"/>
    </source>
</evidence>
<gene>
    <name evidence="1" type="ORF">NIES593_00375</name>
</gene>
<dbReference type="RefSeq" id="WP_073597701.1">
    <property type="nucleotide sequence ID" value="NZ_MRCB01000001.1"/>
</dbReference>
<accession>A0A1U7HSP1</accession>
<organism evidence="1 2">
    <name type="scientific">Hydrococcus rivularis NIES-593</name>
    <dbReference type="NCBI Taxonomy" id="1921803"/>
    <lineage>
        <taxon>Bacteria</taxon>
        <taxon>Bacillati</taxon>
        <taxon>Cyanobacteriota</taxon>
        <taxon>Cyanophyceae</taxon>
        <taxon>Pleurocapsales</taxon>
        <taxon>Hydrococcaceae</taxon>
        <taxon>Hydrococcus</taxon>
    </lineage>
</organism>
<proteinExistence type="predicted"/>
<evidence type="ECO:0008006" key="3">
    <source>
        <dbReference type="Google" id="ProtNLM"/>
    </source>
</evidence>
<dbReference type="Proteomes" id="UP000186868">
    <property type="component" value="Unassembled WGS sequence"/>
</dbReference>
<keyword evidence="2" id="KW-1185">Reference proteome</keyword>
<dbReference type="EMBL" id="MRCB01000001">
    <property type="protein sequence ID" value="OKH26558.1"/>
    <property type="molecule type" value="Genomic_DNA"/>
</dbReference>
<dbReference type="AlphaFoldDB" id="A0A1U7HSP1"/>
<dbReference type="STRING" id="1921803.NIES593_00375"/>
<name>A0A1U7HSP1_9CYAN</name>
<comment type="caution">
    <text evidence="1">The sequence shown here is derived from an EMBL/GenBank/DDBJ whole genome shotgun (WGS) entry which is preliminary data.</text>
</comment>
<dbReference type="OrthoDB" id="128043at2"/>
<dbReference type="PROSITE" id="PS51257">
    <property type="entry name" value="PROKAR_LIPOPROTEIN"/>
    <property type="match status" value="1"/>
</dbReference>
<reference evidence="1 2" key="1">
    <citation type="submission" date="2016-11" db="EMBL/GenBank/DDBJ databases">
        <title>Draft Genome Sequences of Nine Cyanobacterial Strains from Diverse Habitats.</title>
        <authorList>
            <person name="Zhu T."/>
            <person name="Hou S."/>
            <person name="Lu X."/>
            <person name="Hess W.R."/>
        </authorList>
    </citation>
    <scope>NUCLEOTIDE SEQUENCE [LARGE SCALE GENOMIC DNA]</scope>
    <source>
        <strain evidence="1 2">NIES-593</strain>
    </source>
</reference>
<evidence type="ECO:0000313" key="1">
    <source>
        <dbReference type="EMBL" id="OKH26558.1"/>
    </source>
</evidence>